<dbReference type="SUPFAM" id="SSF49373">
    <property type="entry name" value="Invasin/intimin cell-adhesion fragments"/>
    <property type="match status" value="1"/>
</dbReference>
<gene>
    <name evidence="3" type="ORF">C2R22_14030</name>
</gene>
<evidence type="ECO:0000256" key="1">
    <source>
        <dbReference type="ARBA" id="ARBA00010116"/>
    </source>
</evidence>
<dbReference type="Gene3D" id="2.60.40.10">
    <property type="entry name" value="Immunoglobulins"/>
    <property type="match status" value="1"/>
</dbReference>
<dbReference type="OrthoDB" id="121941at2157"/>
<dbReference type="InterPro" id="IPR003344">
    <property type="entry name" value="Big_1_dom"/>
</dbReference>
<evidence type="ECO:0000259" key="2">
    <source>
        <dbReference type="PROSITE" id="PS51127"/>
    </source>
</evidence>
<accession>A0A2I8VL26</accession>
<dbReference type="EMBL" id="CP026309">
    <property type="protein sequence ID" value="AUV82618.1"/>
    <property type="molecule type" value="Genomic_DNA"/>
</dbReference>
<keyword evidence="4" id="KW-1185">Reference proteome</keyword>
<dbReference type="PROSITE" id="PS51127">
    <property type="entry name" value="BIG1"/>
    <property type="match status" value="1"/>
</dbReference>
<dbReference type="Pfam" id="PF02369">
    <property type="entry name" value="Big_1"/>
    <property type="match status" value="1"/>
</dbReference>
<name>A0A2I8VL26_9EURY</name>
<dbReference type="GeneID" id="35593231"/>
<dbReference type="InterPro" id="IPR013783">
    <property type="entry name" value="Ig-like_fold"/>
</dbReference>
<proteinExistence type="inferred from homology"/>
<dbReference type="InterPro" id="IPR008964">
    <property type="entry name" value="Invasin/intimin_cell_adhesion"/>
</dbReference>
<evidence type="ECO:0000313" key="3">
    <source>
        <dbReference type="EMBL" id="AUV82618.1"/>
    </source>
</evidence>
<comment type="similarity">
    <text evidence="1">Belongs to the intimin/invasin family.</text>
</comment>
<reference evidence="3 4" key="1">
    <citation type="submission" date="2018-01" db="EMBL/GenBank/DDBJ databases">
        <title>Complete genome sequence of Salinigranum rubrum GX10T, an extremely halophilic archaeon isolated from a marine solar saltern.</title>
        <authorList>
            <person name="Han S."/>
        </authorList>
    </citation>
    <scope>NUCLEOTIDE SEQUENCE [LARGE SCALE GENOMIC DNA]</scope>
    <source>
        <strain evidence="3 4">GX10</strain>
    </source>
</reference>
<feature type="domain" description="Big-1" evidence="2">
    <location>
        <begin position="300"/>
        <end position="392"/>
    </location>
</feature>
<dbReference type="SMART" id="SM00634">
    <property type="entry name" value="BID_1"/>
    <property type="match status" value="1"/>
</dbReference>
<protein>
    <recommendedName>
        <fullName evidence="2">Big-1 domain-containing protein</fullName>
    </recommendedName>
</protein>
<evidence type="ECO:0000313" key="4">
    <source>
        <dbReference type="Proteomes" id="UP000236584"/>
    </source>
</evidence>
<dbReference type="KEGG" id="srub:C2R22_14030"/>
<dbReference type="Proteomes" id="UP000236584">
    <property type="component" value="Chromosome"/>
</dbReference>
<organism evidence="3 4">
    <name type="scientific">Salinigranum rubrum</name>
    <dbReference type="NCBI Taxonomy" id="755307"/>
    <lineage>
        <taxon>Archaea</taxon>
        <taxon>Methanobacteriati</taxon>
        <taxon>Methanobacteriota</taxon>
        <taxon>Stenosarchaea group</taxon>
        <taxon>Halobacteria</taxon>
        <taxon>Halobacteriales</taxon>
        <taxon>Haloferacaceae</taxon>
        <taxon>Salinigranum</taxon>
    </lineage>
</organism>
<sequence>MIGDDRGQSIQVGAVLLFGILIIGLAFAQTVVVPAENEGVEFNGYVETTEDLVTLRNDVLAAGVQGGPRAQSVQTGVRYPSRAVLINPGPSVGSLRTTSPENVTVSGVEAVSGEPANVRGVWDTSPSARGPQNFSTRSVRFTPAYNNIDVPPVELSAEGAYRLTDNGPLSLTSRTFVTGNRITLVTVEGDFRSSALTTSVAATPASVATRSVTLTGTGSEFSVTVPVPGNGTTEAAEMWNDSTAAQSLRDNPNVLGTEVNGSRVDVTFDGSRTYELRLARVIVHDRGDSGVDADTEPQYLVPLDANGTEVPTTGSKRLSVEVRDRYNNPVEGVDVAFSASSGTVTSGSTVTTDSAGHASVAFDIDDTANTAEVTAAIDGRGVSPYNSTTIEVVRQGTGGEGGSINPAGGNDLALRSADLADAGGSPTDKQSEVESVRVAFENFDTSNPKNITKVKLSFYSVDAQSGSRDPSPNSATFDPVGSGPTLTLDTGGDFESSSLVFSPGQTRDVVMRFYENQNGGGSTFEPQRGDFYVLNVFIDVDGDGVGDTSATYFIAPR</sequence>
<dbReference type="RefSeq" id="WP_103426307.1">
    <property type="nucleotide sequence ID" value="NZ_CP026309.1"/>
</dbReference>
<dbReference type="AlphaFoldDB" id="A0A2I8VL26"/>